<dbReference type="KEGG" id="jre:108990903"/>
<dbReference type="GeneID" id="108990903"/>
<protein>
    <submittedName>
        <fullName evidence="2">Uncharacterized protein LOC108990903</fullName>
    </submittedName>
</protein>
<keyword evidence="1" id="KW-1185">Reference proteome</keyword>
<dbReference type="PANTHER" id="PTHR37984">
    <property type="entry name" value="PROTEIN CBG26694"/>
    <property type="match status" value="1"/>
</dbReference>
<sequence>MEKKLERGIPVIKEFLEVLDNDLPGLPLIQVIECTLDLELVLALEHKAQYRMTPSELKELKVQAQELLDKGLDKDLEDHMNHLQLVLGKLREHLLYARLSKCKFFLEEVKLLGHVISKDGVAVDPIKVEAVVD</sequence>
<dbReference type="Proteomes" id="UP000235220">
    <property type="component" value="Chromosome 3"/>
</dbReference>
<reference evidence="2" key="1">
    <citation type="submission" date="2025-08" db="UniProtKB">
        <authorList>
            <consortium name="RefSeq"/>
        </authorList>
    </citation>
    <scope>IDENTIFICATION</scope>
    <source>
        <tissue evidence="2">Leaves</tissue>
    </source>
</reference>
<organism evidence="1 2">
    <name type="scientific">Juglans regia</name>
    <name type="common">English walnut</name>
    <dbReference type="NCBI Taxonomy" id="51240"/>
    <lineage>
        <taxon>Eukaryota</taxon>
        <taxon>Viridiplantae</taxon>
        <taxon>Streptophyta</taxon>
        <taxon>Embryophyta</taxon>
        <taxon>Tracheophyta</taxon>
        <taxon>Spermatophyta</taxon>
        <taxon>Magnoliopsida</taxon>
        <taxon>eudicotyledons</taxon>
        <taxon>Gunneridae</taxon>
        <taxon>Pentapetalae</taxon>
        <taxon>rosids</taxon>
        <taxon>fabids</taxon>
        <taxon>Fagales</taxon>
        <taxon>Juglandaceae</taxon>
        <taxon>Juglans</taxon>
    </lineage>
</organism>
<dbReference type="PANTHER" id="PTHR37984:SF5">
    <property type="entry name" value="PROTEIN NYNRIN-LIKE"/>
    <property type="match status" value="1"/>
</dbReference>
<dbReference type="OrthoDB" id="1747086at2759"/>
<dbReference type="STRING" id="51240.A0A2I4EMD7"/>
<name>A0A2I4EMD7_JUGRE</name>
<evidence type="ECO:0000313" key="1">
    <source>
        <dbReference type="Proteomes" id="UP000235220"/>
    </source>
</evidence>
<dbReference type="InterPro" id="IPR043128">
    <property type="entry name" value="Rev_trsase/Diguanyl_cyclase"/>
</dbReference>
<dbReference type="SUPFAM" id="SSF56672">
    <property type="entry name" value="DNA/RNA polymerases"/>
    <property type="match status" value="1"/>
</dbReference>
<dbReference type="AlphaFoldDB" id="A0A2I4EMD7"/>
<gene>
    <name evidence="2" type="primary">LOC108990903</name>
</gene>
<dbReference type="Gene3D" id="3.30.70.270">
    <property type="match status" value="1"/>
</dbReference>
<dbReference type="RefSeq" id="XP_018820562.1">
    <property type="nucleotide sequence ID" value="XM_018965017.1"/>
</dbReference>
<dbReference type="InterPro" id="IPR050951">
    <property type="entry name" value="Retrovirus_Pol_polyprotein"/>
</dbReference>
<evidence type="ECO:0000313" key="2">
    <source>
        <dbReference type="RefSeq" id="XP_018820562.1"/>
    </source>
</evidence>
<proteinExistence type="predicted"/>
<dbReference type="Gramene" id="Jr03_21340_p1">
    <property type="protein sequence ID" value="cds.Jr03_21340_p1"/>
    <property type="gene ID" value="Jr03_21340"/>
</dbReference>
<accession>A0A2I4EMD7</accession>
<dbReference type="InterPro" id="IPR043502">
    <property type="entry name" value="DNA/RNA_pol_sf"/>
</dbReference>